<dbReference type="EMBL" id="ADTU01011799">
    <property type="status" value="NOT_ANNOTATED_CDS"/>
    <property type="molecule type" value="Genomic_DNA"/>
</dbReference>
<protein>
    <recommendedName>
        <fullName evidence="3">molybdopterin adenylyltransferase</fullName>
        <ecNumber evidence="3">2.7.7.75</ecNumber>
    </recommendedName>
</protein>
<reference evidence="7" key="2">
    <citation type="submission" date="2016-04" db="UniProtKB">
        <authorList>
            <consortium name="EnsemblMetazoa"/>
        </authorList>
    </citation>
    <scope>IDENTIFICATION</scope>
</reference>
<evidence type="ECO:0000256" key="5">
    <source>
        <dbReference type="SAM" id="MobiDB-lite"/>
    </source>
</evidence>
<feature type="compositionally biased region" description="Polar residues" evidence="5">
    <location>
        <begin position="92"/>
        <end position="101"/>
    </location>
</feature>
<dbReference type="GO" id="GO:0061599">
    <property type="term" value="F:molybdopterin molybdotransferase activity"/>
    <property type="evidence" value="ECO:0007669"/>
    <property type="project" value="UniProtKB-UniRule"/>
</dbReference>
<comment type="pathway">
    <text evidence="4">Cofactor biosynthesis; molybdopterin biosynthesis.</text>
</comment>
<dbReference type="InParanoid" id="A0A158NCT5"/>
<dbReference type="GO" id="GO:0005524">
    <property type="term" value="F:ATP binding"/>
    <property type="evidence" value="ECO:0007669"/>
    <property type="project" value="UniProtKB-UniRule"/>
</dbReference>
<reference evidence="8" key="1">
    <citation type="journal article" date="2011" name="PLoS Genet.">
        <title>The genome sequence of the leaf-cutter ant Atta cephalotes reveals insights into its obligate symbiotic lifestyle.</title>
        <authorList>
            <person name="Suen G."/>
            <person name="Teiling C."/>
            <person name="Li L."/>
            <person name="Holt C."/>
            <person name="Abouheif E."/>
            <person name="Bornberg-Bauer E."/>
            <person name="Bouffard P."/>
            <person name="Caldera E.J."/>
            <person name="Cash E."/>
            <person name="Cavanaugh A."/>
            <person name="Denas O."/>
            <person name="Elhaik E."/>
            <person name="Fave M.J."/>
            <person name="Gadau J."/>
            <person name="Gibson J.D."/>
            <person name="Graur D."/>
            <person name="Grubbs K.J."/>
            <person name="Hagen D.E."/>
            <person name="Harkins T.T."/>
            <person name="Helmkampf M."/>
            <person name="Hu H."/>
            <person name="Johnson B.R."/>
            <person name="Kim J."/>
            <person name="Marsh S.E."/>
            <person name="Moeller J.A."/>
            <person name="Munoz-Torres M.C."/>
            <person name="Murphy M.C."/>
            <person name="Naughton M.C."/>
            <person name="Nigam S."/>
            <person name="Overson R."/>
            <person name="Rajakumar R."/>
            <person name="Reese J.T."/>
            <person name="Scott J.J."/>
            <person name="Smith C.R."/>
            <person name="Tao S."/>
            <person name="Tsutsui N.D."/>
            <person name="Viljakainen L."/>
            <person name="Wissler L."/>
            <person name="Yandell M.D."/>
            <person name="Zimmer F."/>
            <person name="Taylor J."/>
            <person name="Slater S.C."/>
            <person name="Clifton S.W."/>
            <person name="Warren W.C."/>
            <person name="Elsik C.G."/>
            <person name="Smith C.D."/>
            <person name="Weinstock G.M."/>
            <person name="Gerardo N.M."/>
            <person name="Currie C.R."/>
        </authorList>
    </citation>
    <scope>NUCLEOTIDE SEQUENCE [LARGE SCALE GENOMIC DNA]</scope>
</reference>
<dbReference type="InterPro" id="IPR001453">
    <property type="entry name" value="MoaB/Mog_dom"/>
</dbReference>
<dbReference type="Gene3D" id="2.170.190.11">
    <property type="entry name" value="Molybdopterin biosynthesis moea protein, domain 3"/>
    <property type="match status" value="1"/>
</dbReference>
<dbReference type="Gene3D" id="3.90.105.10">
    <property type="entry name" value="Molybdopterin biosynthesis moea protein, domain 2"/>
    <property type="match status" value="1"/>
</dbReference>
<dbReference type="InterPro" id="IPR036425">
    <property type="entry name" value="MoaB/Mog-like_dom_sf"/>
</dbReference>
<evidence type="ECO:0000313" key="7">
    <source>
        <dbReference type="EnsemblMetazoa" id="XP_012055343.1"/>
    </source>
</evidence>
<dbReference type="GO" id="GO:0030425">
    <property type="term" value="C:dendrite"/>
    <property type="evidence" value="ECO:0007669"/>
    <property type="project" value="TreeGrafter"/>
</dbReference>
<dbReference type="OrthoDB" id="4349954at2759"/>
<dbReference type="Gene3D" id="3.40.980.10">
    <property type="entry name" value="MoaB/Mog-like domain"/>
    <property type="match status" value="1"/>
</dbReference>
<dbReference type="GO" id="GO:0006777">
    <property type="term" value="P:Mo-molybdopterin cofactor biosynthetic process"/>
    <property type="evidence" value="ECO:0007669"/>
    <property type="project" value="UniProtKB-UniRule"/>
</dbReference>
<feature type="domain" description="MoaB/Mog" evidence="6">
    <location>
        <begin position="322"/>
        <end position="459"/>
    </location>
</feature>
<evidence type="ECO:0000313" key="8">
    <source>
        <dbReference type="Proteomes" id="UP000005205"/>
    </source>
</evidence>
<dbReference type="GO" id="GO:0046872">
    <property type="term" value="F:metal ion binding"/>
    <property type="evidence" value="ECO:0007669"/>
    <property type="project" value="UniProtKB-UniRule"/>
</dbReference>
<comment type="catalytic activity">
    <reaction evidence="4">
        <text>adenylyl-molybdopterin + molybdate = Mo-molybdopterin + AMP + H(+)</text>
        <dbReference type="Rhea" id="RHEA:35047"/>
        <dbReference type="ChEBI" id="CHEBI:15378"/>
        <dbReference type="ChEBI" id="CHEBI:36264"/>
        <dbReference type="ChEBI" id="CHEBI:62727"/>
        <dbReference type="ChEBI" id="CHEBI:71302"/>
        <dbReference type="ChEBI" id="CHEBI:456215"/>
    </reaction>
</comment>
<evidence type="ECO:0000256" key="4">
    <source>
        <dbReference type="RuleBase" id="RU365090"/>
    </source>
</evidence>
<dbReference type="SUPFAM" id="SSF63882">
    <property type="entry name" value="MoeA N-terminal region -like"/>
    <property type="match status" value="1"/>
</dbReference>
<keyword evidence="4" id="KW-0460">Magnesium</keyword>
<dbReference type="GO" id="GO:0007529">
    <property type="term" value="P:establishment of synaptic specificity at neuromuscular junction"/>
    <property type="evidence" value="ECO:0007669"/>
    <property type="project" value="TreeGrafter"/>
</dbReference>
<keyword evidence="4" id="KW-0501">Molybdenum cofactor biosynthesis</keyword>
<evidence type="ECO:0000259" key="6">
    <source>
        <dbReference type="SMART" id="SM00852"/>
    </source>
</evidence>
<dbReference type="GO" id="GO:0098970">
    <property type="term" value="P:postsynaptic neurotransmitter receptor diffusion trapping"/>
    <property type="evidence" value="ECO:0007669"/>
    <property type="project" value="TreeGrafter"/>
</dbReference>
<organism evidence="7 8">
    <name type="scientific">Atta cephalotes</name>
    <name type="common">Leafcutter ant</name>
    <dbReference type="NCBI Taxonomy" id="12957"/>
    <lineage>
        <taxon>Eukaryota</taxon>
        <taxon>Metazoa</taxon>
        <taxon>Ecdysozoa</taxon>
        <taxon>Arthropoda</taxon>
        <taxon>Hexapoda</taxon>
        <taxon>Insecta</taxon>
        <taxon>Pterygota</taxon>
        <taxon>Neoptera</taxon>
        <taxon>Endopterygota</taxon>
        <taxon>Hymenoptera</taxon>
        <taxon>Apocrita</taxon>
        <taxon>Aculeata</taxon>
        <taxon>Formicoidea</taxon>
        <taxon>Formicidae</taxon>
        <taxon>Myrmicinae</taxon>
        <taxon>Atta</taxon>
    </lineage>
</organism>
<comment type="function">
    <text evidence="4">Catalyzes two steps in the biosynthesis of the molybdenum cofactor. In the first step, molybdopterin is adenylated. Subsequently, molybdate is inserted into adenylated molybdopterin and AMP is released.</text>
</comment>
<evidence type="ECO:0000256" key="2">
    <source>
        <dbReference type="ARBA" id="ARBA00008339"/>
    </source>
</evidence>
<evidence type="ECO:0000256" key="3">
    <source>
        <dbReference type="ARBA" id="ARBA00012509"/>
    </source>
</evidence>
<comment type="similarity">
    <text evidence="1">In the N-terminal section; belongs to the MoaB/Mog family.</text>
</comment>
<dbReference type="STRING" id="12957.A0A158NCT5"/>
<dbReference type="Proteomes" id="UP000005205">
    <property type="component" value="Unassembled WGS sequence"/>
</dbReference>
<accession>A0A158NCT5</accession>
<dbReference type="GO" id="GO:0005829">
    <property type="term" value="C:cytosol"/>
    <property type="evidence" value="ECO:0007669"/>
    <property type="project" value="TreeGrafter"/>
</dbReference>
<dbReference type="GO" id="GO:0072579">
    <property type="term" value="P:glycine receptor clustering"/>
    <property type="evidence" value="ECO:0007669"/>
    <property type="project" value="TreeGrafter"/>
</dbReference>
<comment type="similarity">
    <text evidence="2">In the C-terminal section; belongs to the MoeA family.</text>
</comment>
<keyword evidence="4" id="KW-0479">Metal-binding</keyword>
<dbReference type="GO" id="GO:0097112">
    <property type="term" value="P:gamma-aminobutyric acid receptor clustering"/>
    <property type="evidence" value="ECO:0007669"/>
    <property type="project" value="TreeGrafter"/>
</dbReference>
<feature type="compositionally biased region" description="Basic and acidic residues" evidence="5">
    <location>
        <begin position="82"/>
        <end position="91"/>
    </location>
</feature>
<dbReference type="EnsemblMetazoa" id="XM_012199953.1">
    <property type="protein sequence ID" value="XP_012055343.1"/>
    <property type="gene ID" value="LOC105618410"/>
</dbReference>
<dbReference type="UniPathway" id="UPA00344"/>
<comment type="catalytic activity">
    <reaction evidence="4">
        <text>molybdopterin + ATP + H(+) = adenylyl-molybdopterin + diphosphate</text>
        <dbReference type="Rhea" id="RHEA:31331"/>
        <dbReference type="ChEBI" id="CHEBI:15378"/>
        <dbReference type="ChEBI" id="CHEBI:30616"/>
        <dbReference type="ChEBI" id="CHEBI:33019"/>
        <dbReference type="ChEBI" id="CHEBI:58698"/>
        <dbReference type="ChEBI" id="CHEBI:62727"/>
    </reaction>
</comment>
<dbReference type="Pfam" id="PF03453">
    <property type="entry name" value="MoeA_N"/>
    <property type="match status" value="1"/>
</dbReference>
<dbReference type="GO" id="GO:0061598">
    <property type="term" value="F:molybdopterin adenylyltransferase activity"/>
    <property type="evidence" value="ECO:0007669"/>
    <property type="project" value="UniProtKB-UniRule"/>
</dbReference>
<dbReference type="PANTHER" id="PTHR10192:SF5">
    <property type="entry name" value="GEPHYRIN"/>
    <property type="match status" value="1"/>
</dbReference>
<gene>
    <name evidence="7" type="primary">105618410</name>
</gene>
<dbReference type="KEGG" id="acep:105618410"/>
<dbReference type="EC" id="2.7.7.75" evidence="3"/>
<keyword evidence="4" id="KW-0500">Molybdenum</keyword>
<dbReference type="InterPro" id="IPR036135">
    <property type="entry name" value="MoeA_linker/N_sf"/>
</dbReference>
<dbReference type="SUPFAM" id="SSF53218">
    <property type="entry name" value="Molybdenum cofactor biosynthesis proteins"/>
    <property type="match status" value="1"/>
</dbReference>
<dbReference type="SMART" id="SM00852">
    <property type="entry name" value="MoCF_biosynth"/>
    <property type="match status" value="1"/>
</dbReference>
<comment type="cofactor">
    <cofactor evidence="4">
        <name>Mg(2+)</name>
        <dbReference type="ChEBI" id="CHEBI:18420"/>
    </cofactor>
</comment>
<dbReference type="Gene3D" id="2.40.340.10">
    <property type="entry name" value="MoeA, C-terminal, domain IV"/>
    <property type="match status" value="1"/>
</dbReference>
<evidence type="ECO:0000256" key="1">
    <source>
        <dbReference type="ARBA" id="ARBA00007589"/>
    </source>
</evidence>
<dbReference type="AlphaFoldDB" id="A0A158NCT5"/>
<name>A0A158NCT5_ATTCE</name>
<dbReference type="InterPro" id="IPR038987">
    <property type="entry name" value="MoeA-like"/>
</dbReference>
<dbReference type="Pfam" id="PF00994">
    <property type="entry name" value="MoCF_biosynth"/>
    <property type="match status" value="1"/>
</dbReference>
<keyword evidence="8" id="KW-1185">Reference proteome</keyword>
<dbReference type="InterPro" id="IPR005110">
    <property type="entry name" value="MoeA_linker/N"/>
</dbReference>
<dbReference type="PANTHER" id="PTHR10192">
    <property type="entry name" value="MOLYBDOPTERIN BIOSYNTHESIS PROTEIN"/>
    <property type="match status" value="1"/>
</dbReference>
<dbReference type="InterPro" id="IPR036688">
    <property type="entry name" value="MoeA_C_domain_IV_sf"/>
</dbReference>
<comment type="similarity">
    <text evidence="4">Belongs to the MoeA family.</text>
</comment>
<feature type="region of interest" description="Disordered" evidence="5">
    <location>
        <begin position="82"/>
        <end position="101"/>
    </location>
</feature>
<sequence length="544" mass="62074">MLSDIANEITDNDIPNEINMLILDLTKDLQRTFNRLLCGIRYQTLIITTCDFYPNITLMFKKHEMFIKDTIDFIAEEYEKSRTSESNDNSEKFCSSNSDSEMTSHLTEKEMEKMLMTTKLYKKSEKNNMISVEQAIDVIKAIVYDNKYFKVNIQTVNTIDAYNRILATDVFSTIELPSYKTSAKHGYAMLASNETSGKDVRKVLKAYHMFAEISVVPGTCVRVKSGDPIPKGANTVVALENIKILDECNDNDDDYFNIIDKEYEIEVLIVPKVNENIRNAGYLIKRNEYLMKKFNRIGSSELGILALCGINAISVIKVLSIGVLSIGNRFEENTLRCIYESNRIILTSLLKENGYNLTDFGISAYQLDAMIKKIEDALNEVDILVIMGPVNDKDILKGILREHFKADIHFGCLNMKPGKSTTFASCMYNYKRKFFLCMSANPATVPIVAHVVLLPFLNIIHRDYSTSIVMQICIKNHELHLRPKFSWTTAQWTKDETFPRACCSKNQHQNIMKYQKANVLLKLPKYTSEVPKLDAAFVPTMFVG</sequence>
<dbReference type="GO" id="GO:0099634">
    <property type="term" value="C:postsynaptic specialization membrane"/>
    <property type="evidence" value="ECO:0007669"/>
    <property type="project" value="GOC"/>
</dbReference>
<proteinExistence type="inferred from homology"/>
<keyword evidence="4" id="KW-0808">Transferase</keyword>